<evidence type="ECO:0000313" key="3">
    <source>
        <dbReference type="Proteomes" id="UP000053801"/>
    </source>
</evidence>
<dbReference type="PANTHER" id="PTHR34039:SF1">
    <property type="entry name" value="UPF0102 PROTEIN YRAN"/>
    <property type="match status" value="1"/>
</dbReference>
<sequence length="119" mass="13908">MLKLSSNLIGYTGELLVILLLKIRLQKILYHRYRTPVGEVDIIAQKGKLLFFIEVKTSIKNSFNEIPLSAKQRRSITRAAKYFLARHPKFADYQMSFEVYCLSIKHGITRIQNAWEDTF</sequence>
<dbReference type="PANTHER" id="PTHR34039">
    <property type="entry name" value="UPF0102 PROTEIN YRAN"/>
    <property type="match status" value="1"/>
</dbReference>
<organism evidence="2 3">
    <name type="scientific">Anaplasma phagocytophilum str. Norway variant2</name>
    <dbReference type="NCBI Taxonomy" id="1392507"/>
    <lineage>
        <taxon>Bacteria</taxon>
        <taxon>Pseudomonadati</taxon>
        <taxon>Pseudomonadota</taxon>
        <taxon>Alphaproteobacteria</taxon>
        <taxon>Rickettsiales</taxon>
        <taxon>Anaplasmataceae</taxon>
        <taxon>Anaplasma</taxon>
        <taxon>phagocytophilum group</taxon>
    </lineage>
</organism>
<dbReference type="AlphaFoldDB" id="A0A168HK36"/>
<proteinExistence type="inferred from homology"/>
<protein>
    <submittedName>
        <fullName evidence="2">Uncharacterized protein</fullName>
    </submittedName>
</protein>
<dbReference type="InterPro" id="IPR011856">
    <property type="entry name" value="tRNA_endonuc-like_dom_sf"/>
</dbReference>
<dbReference type="SUPFAM" id="SSF52980">
    <property type="entry name" value="Restriction endonuclease-like"/>
    <property type="match status" value="1"/>
</dbReference>
<dbReference type="GO" id="GO:0003676">
    <property type="term" value="F:nucleic acid binding"/>
    <property type="evidence" value="ECO:0007669"/>
    <property type="project" value="InterPro"/>
</dbReference>
<dbReference type="Proteomes" id="UP000053801">
    <property type="component" value="Chromosome"/>
</dbReference>
<dbReference type="InterPro" id="IPR003509">
    <property type="entry name" value="UPF0102_YraN-like"/>
</dbReference>
<dbReference type="EMBL" id="CP015376">
    <property type="protein sequence ID" value="ANC34707.1"/>
    <property type="molecule type" value="Genomic_DNA"/>
</dbReference>
<accession>A0A168HK36</accession>
<dbReference type="OrthoDB" id="9812968at2"/>
<evidence type="ECO:0000313" key="2">
    <source>
        <dbReference type="EMBL" id="ANC34707.1"/>
    </source>
</evidence>
<dbReference type="Pfam" id="PF02021">
    <property type="entry name" value="UPF0102"/>
    <property type="match status" value="1"/>
</dbReference>
<gene>
    <name evidence="2" type="ORF">P029_05455</name>
</gene>
<dbReference type="RefSeq" id="WP_044143704.1">
    <property type="nucleotide sequence ID" value="NZ_CP015376.1"/>
</dbReference>
<comment type="similarity">
    <text evidence="1">Belongs to the UPF0102 family.</text>
</comment>
<name>A0A168HK36_ANAPH</name>
<reference evidence="2 3" key="2">
    <citation type="journal article" date="2014" name="Pathogens">
        <title>Comparative Genomics Identifies a Potential Marker of Human-Virulent Anaplasma phagocytophilum.</title>
        <authorList>
            <person name="Al-Khedery B."/>
            <person name="Barbet A.F."/>
        </authorList>
    </citation>
    <scope>NUCLEOTIDE SEQUENCE [LARGE SCALE GENOMIC DNA]</scope>
    <source>
        <strain evidence="2 3">Norway variant2</strain>
    </source>
</reference>
<dbReference type="Gene3D" id="3.40.1350.10">
    <property type="match status" value="1"/>
</dbReference>
<dbReference type="InterPro" id="IPR011335">
    <property type="entry name" value="Restrct_endonuc-II-like"/>
</dbReference>
<reference evidence="2 3" key="1">
    <citation type="journal article" date="2013" name="Pathogens">
        <title>An Emerging Tick-Borne Disease of Humans Is Caused by a Subset of Strains with Conserved Genome Structure.</title>
        <authorList>
            <person name="Barbet A.F."/>
            <person name="Al-Khedery B."/>
            <person name="Stuen S."/>
            <person name="Granquist E.G."/>
            <person name="Felsheim R.F."/>
            <person name="Munderloh U.G."/>
        </authorList>
    </citation>
    <scope>NUCLEOTIDE SEQUENCE [LARGE SCALE GENOMIC DNA]</scope>
    <source>
        <strain evidence="2 3">Norway variant2</strain>
    </source>
</reference>
<evidence type="ECO:0000256" key="1">
    <source>
        <dbReference type="ARBA" id="ARBA00006738"/>
    </source>
</evidence>